<dbReference type="EMBL" id="JAGKQH010000011">
    <property type="protein sequence ID" value="KAG6587817.1"/>
    <property type="molecule type" value="Genomic_DNA"/>
</dbReference>
<accession>A0AAV6MTF5</accession>
<evidence type="ECO:0000256" key="2">
    <source>
        <dbReference type="SAM" id="MobiDB-lite"/>
    </source>
</evidence>
<comment type="caution">
    <text evidence="3">The sequence shown here is derived from an EMBL/GenBank/DDBJ whole genome shotgun (WGS) entry which is preliminary data.</text>
</comment>
<evidence type="ECO:0000256" key="1">
    <source>
        <dbReference type="SAM" id="Coils"/>
    </source>
</evidence>
<dbReference type="AlphaFoldDB" id="A0AAV6MTF5"/>
<feature type="coiled-coil region" evidence="1">
    <location>
        <begin position="24"/>
        <end position="65"/>
    </location>
</feature>
<dbReference type="Proteomes" id="UP000685013">
    <property type="component" value="Chromosome 11"/>
</dbReference>
<feature type="region of interest" description="Disordered" evidence="2">
    <location>
        <begin position="92"/>
        <end position="113"/>
    </location>
</feature>
<dbReference type="PANTHER" id="PTHR34807">
    <property type="entry name" value="OS08G0270800 PROTEIN"/>
    <property type="match status" value="1"/>
</dbReference>
<keyword evidence="4" id="KW-1185">Reference proteome</keyword>
<evidence type="ECO:0000313" key="3">
    <source>
        <dbReference type="EMBL" id="KAG6587817.1"/>
    </source>
</evidence>
<feature type="compositionally biased region" description="Basic residues" evidence="2">
    <location>
        <begin position="98"/>
        <end position="109"/>
    </location>
</feature>
<feature type="non-terminal residue" evidence="3">
    <location>
        <position position="1"/>
    </location>
</feature>
<gene>
    <name evidence="3" type="ORF">SDJN03_16382</name>
</gene>
<sequence>MKKMKGAASQHPSVFDDSKIRFKHQTLLQDYHELEKETETAKRKLQMMKQKKMTLMAEVRFLKKRYEYLMKNQLPNDHSNGNPVQQKQLNKQVANNTKKGKNGSRRRPALHPLPTISDINQKERINRRIDIPPQSSTPIPVLDLNQKAKTRKKANQQNSTPVFDLNQKERMYSGRDASERTITPFFDLNQISMEEEELQTHYDTLRADELKKSLLRGGNDEQQNDIKISACRTVGDGPSRAGLGSSFGAPEMDELVTSLAKNRNLEPLINLWRTTDPQCDSASDPTFSWQNAHQMLTPPSAQ</sequence>
<reference evidence="3 4" key="1">
    <citation type="journal article" date="2021" name="Hortic Res">
        <title>The domestication of Cucurbita argyrosperma as revealed by the genome of its wild relative.</title>
        <authorList>
            <person name="Barrera-Redondo J."/>
            <person name="Sanchez-de la Vega G."/>
            <person name="Aguirre-Liguori J.A."/>
            <person name="Castellanos-Morales G."/>
            <person name="Gutierrez-Guerrero Y.T."/>
            <person name="Aguirre-Dugua X."/>
            <person name="Aguirre-Planter E."/>
            <person name="Tenaillon M.I."/>
            <person name="Lira-Saade R."/>
            <person name="Eguiarte L.E."/>
        </authorList>
    </citation>
    <scope>NUCLEOTIDE SEQUENCE [LARGE SCALE GENOMIC DNA]</scope>
    <source>
        <strain evidence="3">JBR-2021</strain>
    </source>
</reference>
<proteinExistence type="predicted"/>
<name>A0AAV6MTF5_9ROSI</name>
<protein>
    <submittedName>
        <fullName evidence="3">Uncharacterized protein</fullName>
    </submittedName>
</protein>
<dbReference type="PANTHER" id="PTHR34807:SF3">
    <property type="entry name" value="OS08G0270800 PROTEIN"/>
    <property type="match status" value="1"/>
</dbReference>
<evidence type="ECO:0000313" key="4">
    <source>
        <dbReference type="Proteomes" id="UP000685013"/>
    </source>
</evidence>
<keyword evidence="1" id="KW-0175">Coiled coil</keyword>
<organism evidence="3 4">
    <name type="scientific">Cucurbita argyrosperma subsp. sororia</name>
    <dbReference type="NCBI Taxonomy" id="37648"/>
    <lineage>
        <taxon>Eukaryota</taxon>
        <taxon>Viridiplantae</taxon>
        <taxon>Streptophyta</taxon>
        <taxon>Embryophyta</taxon>
        <taxon>Tracheophyta</taxon>
        <taxon>Spermatophyta</taxon>
        <taxon>Magnoliopsida</taxon>
        <taxon>eudicotyledons</taxon>
        <taxon>Gunneridae</taxon>
        <taxon>Pentapetalae</taxon>
        <taxon>rosids</taxon>
        <taxon>fabids</taxon>
        <taxon>Cucurbitales</taxon>
        <taxon>Cucurbitaceae</taxon>
        <taxon>Cucurbiteae</taxon>
        <taxon>Cucurbita</taxon>
    </lineage>
</organism>